<dbReference type="AlphaFoldDB" id="A0AAW7I9N0"/>
<proteinExistence type="predicted"/>
<organism evidence="1 2">
    <name type="scientific">Peribacillus simplex</name>
    <dbReference type="NCBI Taxonomy" id="1478"/>
    <lineage>
        <taxon>Bacteria</taxon>
        <taxon>Bacillati</taxon>
        <taxon>Bacillota</taxon>
        <taxon>Bacilli</taxon>
        <taxon>Bacillales</taxon>
        <taxon>Bacillaceae</taxon>
        <taxon>Peribacillus</taxon>
    </lineage>
</organism>
<sequence>MFPVLYTKRLREIRESDAETIFQCLSKDEVTRFYGQDSLKNIGQAKDIVASFAKNYLEKRVIR</sequence>
<gene>
    <name evidence="1" type="ORF">QUF89_07430</name>
</gene>
<name>A0AAW7I9N0_9BACI</name>
<reference evidence="1" key="1">
    <citation type="submission" date="2023-06" db="EMBL/GenBank/DDBJ databases">
        <title>Comparative genomics of Bacillaceae isolates and their secondary metabolite potential.</title>
        <authorList>
            <person name="Song L."/>
            <person name="Nielsen L.J."/>
            <person name="Mohite O."/>
            <person name="Xu X."/>
            <person name="Weber T."/>
            <person name="Kovacs A.T."/>
        </authorList>
    </citation>
    <scope>NUCLEOTIDE SEQUENCE</scope>
    <source>
        <strain evidence="1">D8_B_37</strain>
    </source>
</reference>
<dbReference type="RefSeq" id="WP_289319646.1">
    <property type="nucleotide sequence ID" value="NZ_CP011008.1"/>
</dbReference>
<evidence type="ECO:0000313" key="2">
    <source>
        <dbReference type="Proteomes" id="UP001234602"/>
    </source>
</evidence>
<dbReference type="Proteomes" id="UP001234602">
    <property type="component" value="Unassembled WGS sequence"/>
</dbReference>
<protein>
    <submittedName>
        <fullName evidence="1">Uncharacterized protein</fullName>
    </submittedName>
</protein>
<evidence type="ECO:0000313" key="1">
    <source>
        <dbReference type="EMBL" id="MDM5452029.1"/>
    </source>
</evidence>
<dbReference type="Gene3D" id="3.40.630.30">
    <property type="match status" value="1"/>
</dbReference>
<accession>A0AAW7I9N0</accession>
<dbReference type="EMBL" id="JAUCEY010000008">
    <property type="protein sequence ID" value="MDM5452029.1"/>
    <property type="molecule type" value="Genomic_DNA"/>
</dbReference>
<comment type="caution">
    <text evidence="1">The sequence shown here is derived from an EMBL/GenBank/DDBJ whole genome shotgun (WGS) entry which is preliminary data.</text>
</comment>